<organism evidence="3">
    <name type="scientific">Acinetobacter sp. no. 6</name>
    <dbReference type="NCBI Taxonomy" id="171435"/>
    <lineage>
        <taxon>Bacteria</taxon>
        <taxon>Pseudomonadati</taxon>
        <taxon>Pseudomonadota</taxon>
        <taxon>Gammaproteobacteria</taxon>
        <taxon>Moraxellales</taxon>
        <taxon>Moraxellaceae</taxon>
        <taxon>Acinetobacter</taxon>
    </lineage>
</organism>
<name>Q93GW1_9GAMM</name>
<feature type="domain" description="BD-FAE-like" evidence="2">
    <location>
        <begin position="68"/>
        <end position="253"/>
    </location>
</feature>
<dbReference type="GO" id="GO:0016787">
    <property type="term" value="F:hydrolase activity"/>
    <property type="evidence" value="ECO:0007669"/>
    <property type="project" value="UniProtKB-KW"/>
</dbReference>
<dbReference type="PANTHER" id="PTHR48081">
    <property type="entry name" value="AB HYDROLASE SUPERFAMILY PROTEIN C4A8.06C"/>
    <property type="match status" value="1"/>
</dbReference>
<dbReference type="EMBL" id="AB071606">
    <property type="protein sequence ID" value="BAB68337.1"/>
    <property type="molecule type" value="Genomic_DNA"/>
</dbReference>
<reference evidence="3" key="1">
    <citation type="journal article" date="2002" name="Biosci. Biotechnol. Biochem.">
        <title>Primary structure and catalytic properties of a cold-active esterase from a psychrotroph, Acinetobacter sp. strain No. 6. isolated from Siberian soil.</title>
        <authorList>
            <person name="Suzuki T."/>
            <person name="Nakayama T."/>
            <person name="Kurihara T."/>
            <person name="Nishino T."/>
            <person name="Esaki N."/>
        </authorList>
    </citation>
    <scope>NUCLEOTIDE SEQUENCE</scope>
    <source>
        <strain evidence="3">No. 6</strain>
    </source>
</reference>
<evidence type="ECO:0000256" key="1">
    <source>
        <dbReference type="ARBA" id="ARBA00022801"/>
    </source>
</evidence>
<accession>Q93GW1</accession>
<dbReference type="Pfam" id="PF20434">
    <property type="entry name" value="BD-FAE"/>
    <property type="match status" value="1"/>
</dbReference>
<protein>
    <submittedName>
        <fullName evidence="3">Esterase</fullName>
    </submittedName>
</protein>
<dbReference type="AlphaFoldDB" id="Q93GW1"/>
<dbReference type="InterPro" id="IPR050300">
    <property type="entry name" value="GDXG_lipolytic_enzyme"/>
</dbReference>
<sequence>MKLSPSMLNKVIHQVKRGLDQNLFLLRTLYSDFRVYDFGSYALNRLTPRKGYTVRENIAYGLKARQRLDLFYSQTPRQKRPLIVFVHGGAWSHGDKKDYRFVGEAFATEGYDVALINYHLAPEHIFPRSIDDLSVALNYLCQQQGNLNICTDNLILMGHSAGAFNVMSAMYHPTAYALQCRAQIRAIIGLSGPYHFDYKDDPLCADAFDQNVPYQQVMPYYFVEPNQVKHYLFLASNDQVVSHSNAIDLQDKLKQTGNHSEIIRIPRTGHISIVGSLSSLFSPYFQTKSKILAALEDALKA</sequence>
<dbReference type="PANTHER" id="PTHR48081:SF33">
    <property type="entry name" value="KYNURENINE FORMAMIDASE"/>
    <property type="match status" value="1"/>
</dbReference>
<evidence type="ECO:0000259" key="2">
    <source>
        <dbReference type="Pfam" id="PF20434"/>
    </source>
</evidence>
<proteinExistence type="predicted"/>
<gene>
    <name evidence="3" type="primary">aest</name>
</gene>
<dbReference type="SUPFAM" id="SSF53474">
    <property type="entry name" value="alpha/beta-Hydrolases"/>
    <property type="match status" value="1"/>
</dbReference>
<keyword evidence="1" id="KW-0378">Hydrolase</keyword>
<dbReference type="ESTHER" id="acisp-AEST">
    <property type="family name" value="BD-FAE"/>
</dbReference>
<evidence type="ECO:0000313" key="3">
    <source>
        <dbReference type="EMBL" id="BAB68337.1"/>
    </source>
</evidence>
<dbReference type="Gene3D" id="3.40.50.1820">
    <property type="entry name" value="alpha/beta hydrolase"/>
    <property type="match status" value="1"/>
</dbReference>
<dbReference type="InterPro" id="IPR029058">
    <property type="entry name" value="AB_hydrolase_fold"/>
</dbReference>
<dbReference type="InterPro" id="IPR049492">
    <property type="entry name" value="BD-FAE-like_dom"/>
</dbReference>